<evidence type="ECO:0000256" key="4">
    <source>
        <dbReference type="ARBA" id="ARBA00048819"/>
    </source>
</evidence>
<evidence type="ECO:0000256" key="1">
    <source>
        <dbReference type="ARBA" id="ARBA00022598"/>
    </source>
</evidence>
<dbReference type="EC" id="6.3.2.2" evidence="5"/>
<evidence type="ECO:0000256" key="2">
    <source>
        <dbReference type="ARBA" id="ARBA00022741"/>
    </source>
</evidence>
<dbReference type="InterPro" id="IPR050141">
    <property type="entry name" value="GCL_type2/YbdK_subfam"/>
</dbReference>
<reference evidence="6 7" key="1">
    <citation type="submission" date="2023-07" db="EMBL/GenBank/DDBJ databases">
        <title>Nocardioides sp. nov WY-20 isolated from soil.</title>
        <authorList>
            <person name="Liu B."/>
            <person name="Wan Y."/>
        </authorList>
    </citation>
    <scope>NUCLEOTIDE SEQUENCE [LARGE SCALE GENOMIC DNA]</scope>
    <source>
        <strain evidence="6 7">WY-20</strain>
    </source>
</reference>
<keyword evidence="1 5" id="KW-0436">Ligase</keyword>
<dbReference type="RefSeq" id="WP_305026452.1">
    <property type="nucleotide sequence ID" value="NZ_JAUQTA010000001.1"/>
</dbReference>
<evidence type="ECO:0000256" key="5">
    <source>
        <dbReference type="HAMAP-Rule" id="MF_01609"/>
    </source>
</evidence>
<name>A0ABT9B199_9ACTN</name>
<evidence type="ECO:0000256" key="3">
    <source>
        <dbReference type="ARBA" id="ARBA00022840"/>
    </source>
</evidence>
<keyword evidence="3 5" id="KW-0067">ATP-binding</keyword>
<dbReference type="Pfam" id="PF04107">
    <property type="entry name" value="GCS2"/>
    <property type="match status" value="1"/>
</dbReference>
<dbReference type="NCBIfam" id="NF010041">
    <property type="entry name" value="PRK13517.1-1"/>
    <property type="match status" value="1"/>
</dbReference>
<dbReference type="InterPro" id="IPR014746">
    <property type="entry name" value="Gln_synth/guanido_kin_cat_dom"/>
</dbReference>
<dbReference type="Proteomes" id="UP001233314">
    <property type="component" value="Unassembled WGS sequence"/>
</dbReference>
<comment type="caution">
    <text evidence="6">The sequence shown here is derived from an EMBL/GenBank/DDBJ whole genome shotgun (WGS) entry which is preliminary data.</text>
</comment>
<evidence type="ECO:0000313" key="6">
    <source>
        <dbReference type="EMBL" id="MDO7867046.1"/>
    </source>
</evidence>
<gene>
    <name evidence="6" type="ORF">Q5722_01565</name>
</gene>
<sequence length="372" mass="40018">MRTVGVEEEFLLLDAHRDDSRPTAAEVLLLATPLTGQDGTRSGTATEGSLVAELKQQQLESNSSPHTTMSSLVADLSSWRRKAATAAERAGARLLASGTSPVPVVPLQVHTDRYDRMDRQFGLLSREHLTCGCHVHVAVDSDEEAVGVLDRIRAWLPVLLALSANSPLWQGGDSDYASWRTQVMGRWPGAGPIDVLGSADRYHALVESMIRTGVLLDDGMVYFDARVSVANPTVEIRVPDVCLDVGDTILVASLTRALVETAARAWAAGEAPPDVPSDLIRLATWRASRFGIDGDLLDPLACTSVAPRSAVGALVEHVREALRDAGDEELVTHRIERLFTLGNGARRQRRALQESGLDGVVEMLVVDTVAGA</sequence>
<keyword evidence="2 5" id="KW-0547">Nucleotide-binding</keyword>
<dbReference type="InterPro" id="IPR006336">
    <property type="entry name" value="GCS2"/>
</dbReference>
<dbReference type="PANTHER" id="PTHR36510">
    <property type="entry name" value="GLUTAMATE--CYSTEINE LIGASE 2-RELATED"/>
    <property type="match status" value="1"/>
</dbReference>
<proteinExistence type="inferred from homology"/>
<dbReference type="HAMAP" id="MF_01609">
    <property type="entry name" value="Glu_cys_ligase_2"/>
    <property type="match status" value="1"/>
</dbReference>
<dbReference type="PANTHER" id="PTHR36510:SF1">
    <property type="entry name" value="GLUTAMATE--CYSTEINE LIGASE 2-RELATED"/>
    <property type="match status" value="1"/>
</dbReference>
<protein>
    <recommendedName>
        <fullName evidence="5">Putative glutamate--cysteine ligase 2</fullName>
        <ecNumber evidence="5">6.3.2.2</ecNumber>
    </recommendedName>
    <alternativeName>
        <fullName evidence="5">Gamma-glutamylcysteine synthetase 2</fullName>
        <shortName evidence="5">GCS 2</shortName>
        <shortName evidence="5">Gamma-GCS 2</shortName>
    </alternativeName>
</protein>
<organism evidence="6 7">
    <name type="scientific">Nocardioides jiangxiensis</name>
    <dbReference type="NCBI Taxonomy" id="3064524"/>
    <lineage>
        <taxon>Bacteria</taxon>
        <taxon>Bacillati</taxon>
        <taxon>Actinomycetota</taxon>
        <taxon>Actinomycetes</taxon>
        <taxon>Propionibacteriales</taxon>
        <taxon>Nocardioidaceae</taxon>
        <taxon>Nocardioides</taxon>
    </lineage>
</organism>
<comment type="similarity">
    <text evidence="5">Belongs to the glutamate--cysteine ligase type 2 family. YbdK subfamily.</text>
</comment>
<keyword evidence="7" id="KW-1185">Reference proteome</keyword>
<dbReference type="NCBIfam" id="TIGR02050">
    <property type="entry name" value="gshA_cyan_rel"/>
    <property type="match status" value="1"/>
</dbReference>
<dbReference type="InterPro" id="IPR011793">
    <property type="entry name" value="YbdK"/>
</dbReference>
<comment type="function">
    <text evidence="5">ATP-dependent carboxylate-amine ligase which exhibits weak glutamate--cysteine ligase activity.</text>
</comment>
<dbReference type="Gene3D" id="3.30.590.20">
    <property type="match status" value="1"/>
</dbReference>
<comment type="catalytic activity">
    <reaction evidence="4 5">
        <text>L-cysteine + L-glutamate + ATP = gamma-L-glutamyl-L-cysteine + ADP + phosphate + H(+)</text>
        <dbReference type="Rhea" id="RHEA:13285"/>
        <dbReference type="ChEBI" id="CHEBI:15378"/>
        <dbReference type="ChEBI" id="CHEBI:29985"/>
        <dbReference type="ChEBI" id="CHEBI:30616"/>
        <dbReference type="ChEBI" id="CHEBI:35235"/>
        <dbReference type="ChEBI" id="CHEBI:43474"/>
        <dbReference type="ChEBI" id="CHEBI:58173"/>
        <dbReference type="ChEBI" id="CHEBI:456216"/>
        <dbReference type="EC" id="6.3.2.2"/>
    </reaction>
</comment>
<evidence type="ECO:0000313" key="7">
    <source>
        <dbReference type="Proteomes" id="UP001233314"/>
    </source>
</evidence>
<dbReference type="SUPFAM" id="SSF55931">
    <property type="entry name" value="Glutamine synthetase/guanido kinase"/>
    <property type="match status" value="1"/>
</dbReference>
<dbReference type="GO" id="GO:0004357">
    <property type="term" value="F:glutamate-cysteine ligase activity"/>
    <property type="evidence" value="ECO:0007669"/>
    <property type="project" value="UniProtKB-EC"/>
</dbReference>
<dbReference type="EMBL" id="JAUQTA010000001">
    <property type="protein sequence ID" value="MDO7867046.1"/>
    <property type="molecule type" value="Genomic_DNA"/>
</dbReference>
<accession>A0ABT9B199</accession>